<evidence type="ECO:0000256" key="1">
    <source>
        <dbReference type="SAM" id="MobiDB-lite"/>
    </source>
</evidence>
<feature type="compositionally biased region" description="Polar residues" evidence="1">
    <location>
        <begin position="7"/>
        <end position="25"/>
    </location>
</feature>
<proteinExistence type="predicted"/>
<name>A0A0A9GQX1_ARUDO</name>
<reference evidence="2" key="1">
    <citation type="submission" date="2014-09" db="EMBL/GenBank/DDBJ databases">
        <authorList>
            <person name="Magalhaes I.L.F."/>
            <person name="Oliveira U."/>
            <person name="Santos F.R."/>
            <person name="Vidigal T.H.D.A."/>
            <person name="Brescovit A.D."/>
            <person name="Santos A.J."/>
        </authorList>
    </citation>
    <scope>NUCLEOTIDE SEQUENCE</scope>
    <source>
        <tissue evidence="2">Shoot tissue taken approximately 20 cm above the soil surface</tissue>
    </source>
</reference>
<feature type="region of interest" description="Disordered" evidence="1">
    <location>
        <begin position="1"/>
        <end position="25"/>
    </location>
</feature>
<accession>A0A0A9GQX1</accession>
<dbReference type="AlphaFoldDB" id="A0A0A9GQX1"/>
<dbReference type="EMBL" id="GBRH01170356">
    <property type="protein sequence ID" value="JAE27540.1"/>
    <property type="molecule type" value="Transcribed_RNA"/>
</dbReference>
<evidence type="ECO:0000313" key="2">
    <source>
        <dbReference type="EMBL" id="JAE27540.1"/>
    </source>
</evidence>
<protein>
    <submittedName>
        <fullName evidence="2">Uncharacterized protein</fullName>
    </submittedName>
</protein>
<reference evidence="2" key="2">
    <citation type="journal article" date="2015" name="Data Brief">
        <title>Shoot transcriptome of the giant reed, Arundo donax.</title>
        <authorList>
            <person name="Barrero R.A."/>
            <person name="Guerrero F.D."/>
            <person name="Moolhuijzen P."/>
            <person name="Goolsby J.A."/>
            <person name="Tidwell J."/>
            <person name="Bellgard S.E."/>
            <person name="Bellgard M.I."/>
        </authorList>
    </citation>
    <scope>NUCLEOTIDE SEQUENCE</scope>
    <source>
        <tissue evidence="2">Shoot tissue taken approximately 20 cm above the soil surface</tissue>
    </source>
</reference>
<sequence>MKEISTLARQLTSIHPNSAESPGNH</sequence>
<organism evidence="2">
    <name type="scientific">Arundo donax</name>
    <name type="common">Giant reed</name>
    <name type="synonym">Donax arundinaceus</name>
    <dbReference type="NCBI Taxonomy" id="35708"/>
    <lineage>
        <taxon>Eukaryota</taxon>
        <taxon>Viridiplantae</taxon>
        <taxon>Streptophyta</taxon>
        <taxon>Embryophyta</taxon>
        <taxon>Tracheophyta</taxon>
        <taxon>Spermatophyta</taxon>
        <taxon>Magnoliopsida</taxon>
        <taxon>Liliopsida</taxon>
        <taxon>Poales</taxon>
        <taxon>Poaceae</taxon>
        <taxon>PACMAD clade</taxon>
        <taxon>Arundinoideae</taxon>
        <taxon>Arundineae</taxon>
        <taxon>Arundo</taxon>
    </lineage>
</organism>